<organism evidence="2 3">
    <name type="scientific">Leptospira neocaledonica</name>
    <dbReference type="NCBI Taxonomy" id="2023192"/>
    <lineage>
        <taxon>Bacteria</taxon>
        <taxon>Pseudomonadati</taxon>
        <taxon>Spirochaetota</taxon>
        <taxon>Spirochaetia</taxon>
        <taxon>Leptospirales</taxon>
        <taxon>Leptospiraceae</taxon>
        <taxon>Leptospira</taxon>
    </lineage>
</organism>
<accession>A0A2M9ZXP5</accession>
<dbReference type="AlphaFoldDB" id="A0A2M9ZXP5"/>
<reference evidence="2 3" key="1">
    <citation type="submission" date="2017-07" db="EMBL/GenBank/DDBJ databases">
        <title>Leptospira spp. isolated from tropical soils.</title>
        <authorList>
            <person name="Thibeaux R."/>
            <person name="Iraola G."/>
            <person name="Ferres I."/>
            <person name="Bierque E."/>
            <person name="Girault D."/>
            <person name="Soupe-Gilbert M.-E."/>
            <person name="Picardeau M."/>
            <person name="Goarant C."/>
        </authorList>
    </citation>
    <scope>NUCLEOTIDE SEQUENCE [LARGE SCALE GENOMIC DNA]</scope>
    <source>
        <strain evidence="2 3">ES4-C-A1</strain>
    </source>
</reference>
<name>A0A2M9ZXP5_9LEPT</name>
<evidence type="ECO:0000256" key="1">
    <source>
        <dbReference type="SAM" id="Phobius"/>
    </source>
</evidence>
<dbReference type="Proteomes" id="UP000231843">
    <property type="component" value="Unassembled WGS sequence"/>
</dbReference>
<dbReference type="EMBL" id="NPEA01000006">
    <property type="protein sequence ID" value="PJZ76818.1"/>
    <property type="molecule type" value="Genomic_DNA"/>
</dbReference>
<keyword evidence="3" id="KW-1185">Reference proteome</keyword>
<evidence type="ECO:0000313" key="3">
    <source>
        <dbReference type="Proteomes" id="UP000231843"/>
    </source>
</evidence>
<keyword evidence="1" id="KW-0812">Transmembrane</keyword>
<feature type="transmembrane region" description="Helical" evidence="1">
    <location>
        <begin position="35"/>
        <end position="57"/>
    </location>
</feature>
<proteinExistence type="predicted"/>
<keyword evidence="1" id="KW-0472">Membrane</keyword>
<protein>
    <submittedName>
        <fullName evidence="2">Uncharacterized protein</fullName>
    </submittedName>
</protein>
<comment type="caution">
    <text evidence="2">The sequence shown here is derived from an EMBL/GenBank/DDBJ whole genome shotgun (WGS) entry which is preliminary data.</text>
</comment>
<keyword evidence="1" id="KW-1133">Transmembrane helix</keyword>
<sequence length="69" mass="7255">MAVILPTLLLGGGWLVVPGATLFDLLVTDFLRSRFLASIVAAEGGWLVVPGATLFPLSENSSHFKNLSG</sequence>
<evidence type="ECO:0000313" key="2">
    <source>
        <dbReference type="EMBL" id="PJZ76818.1"/>
    </source>
</evidence>
<gene>
    <name evidence="2" type="ORF">CH365_12440</name>
</gene>